<dbReference type="AlphaFoldDB" id="A0AAD4F1W3"/>
<keyword evidence="14" id="KW-1185">Reference proteome</keyword>
<dbReference type="InterPro" id="IPR001214">
    <property type="entry name" value="SET_dom"/>
</dbReference>
<feature type="compositionally biased region" description="Low complexity" evidence="9">
    <location>
        <begin position="849"/>
        <end position="865"/>
    </location>
</feature>
<feature type="compositionally biased region" description="Basic and acidic residues" evidence="9">
    <location>
        <begin position="641"/>
        <end position="656"/>
    </location>
</feature>
<evidence type="ECO:0000256" key="4">
    <source>
        <dbReference type="ARBA" id="ARBA00022603"/>
    </source>
</evidence>
<reference evidence="13" key="1">
    <citation type="submission" date="2023-02" db="EMBL/GenBank/DDBJ databases">
        <authorList>
            <person name="Palmer J.M."/>
        </authorList>
    </citation>
    <scope>NUCLEOTIDE SEQUENCE</scope>
    <source>
        <strain evidence="13">FW57</strain>
    </source>
</reference>
<dbReference type="SUPFAM" id="SSF82199">
    <property type="entry name" value="SET domain"/>
    <property type="match status" value="1"/>
</dbReference>
<dbReference type="GO" id="GO:0005694">
    <property type="term" value="C:chromosome"/>
    <property type="evidence" value="ECO:0007669"/>
    <property type="project" value="UniProtKB-SubCell"/>
</dbReference>
<keyword evidence="5" id="KW-0808">Transferase</keyword>
<dbReference type="InterPro" id="IPR046341">
    <property type="entry name" value="SET_dom_sf"/>
</dbReference>
<evidence type="ECO:0000256" key="1">
    <source>
        <dbReference type="ARBA" id="ARBA00004123"/>
    </source>
</evidence>
<feature type="region of interest" description="Disordered" evidence="9">
    <location>
        <begin position="638"/>
        <end position="674"/>
    </location>
</feature>
<keyword evidence="7" id="KW-0539">Nucleus</keyword>
<feature type="compositionally biased region" description="Low complexity" evidence="9">
    <location>
        <begin position="1"/>
        <end position="43"/>
    </location>
</feature>
<evidence type="ECO:0000313" key="13">
    <source>
        <dbReference type="EMBL" id="KAG7291531.1"/>
    </source>
</evidence>
<keyword evidence="4" id="KW-0489">Methyltransferase</keyword>
<feature type="domain" description="Post-SET" evidence="11">
    <location>
        <begin position="623"/>
        <end position="639"/>
    </location>
</feature>
<evidence type="ECO:0000256" key="2">
    <source>
        <dbReference type="ARBA" id="ARBA00004286"/>
    </source>
</evidence>
<protein>
    <recommendedName>
        <fullName evidence="15">Histone-lysine N-methyltransferase ASH1L</fullName>
    </recommendedName>
</protein>
<dbReference type="PROSITE" id="PS50280">
    <property type="entry name" value="SET"/>
    <property type="match status" value="1"/>
</dbReference>
<proteinExistence type="predicted"/>
<keyword evidence="6" id="KW-0949">S-adenosyl-L-methionine</keyword>
<dbReference type="InterPro" id="IPR006560">
    <property type="entry name" value="AWS_dom"/>
</dbReference>
<evidence type="ECO:0000313" key="14">
    <source>
        <dbReference type="Proteomes" id="UP001197093"/>
    </source>
</evidence>
<feature type="region of interest" description="Disordered" evidence="9">
    <location>
        <begin position="849"/>
        <end position="937"/>
    </location>
</feature>
<feature type="region of interest" description="Disordered" evidence="9">
    <location>
        <begin position="706"/>
        <end position="732"/>
    </location>
</feature>
<dbReference type="SMART" id="SM00570">
    <property type="entry name" value="AWS"/>
    <property type="match status" value="1"/>
</dbReference>
<feature type="region of interest" description="Disordered" evidence="9">
    <location>
        <begin position="1"/>
        <end position="118"/>
    </location>
</feature>
<dbReference type="GO" id="GO:0005634">
    <property type="term" value="C:nucleus"/>
    <property type="evidence" value="ECO:0007669"/>
    <property type="project" value="UniProtKB-SubCell"/>
</dbReference>
<dbReference type="GO" id="GO:0032259">
    <property type="term" value="P:methylation"/>
    <property type="evidence" value="ECO:0007669"/>
    <property type="project" value="UniProtKB-KW"/>
</dbReference>
<dbReference type="PROSITE" id="PS50868">
    <property type="entry name" value="POST_SET"/>
    <property type="match status" value="1"/>
</dbReference>
<dbReference type="GO" id="GO:0042054">
    <property type="term" value="F:histone methyltransferase activity"/>
    <property type="evidence" value="ECO:0007669"/>
    <property type="project" value="InterPro"/>
</dbReference>
<keyword evidence="3" id="KW-0158">Chromosome</keyword>
<accession>A0AAD4F1W3</accession>
<name>A0AAD4F1W3_9PEZI</name>
<evidence type="ECO:0000256" key="7">
    <source>
        <dbReference type="ARBA" id="ARBA00023242"/>
    </source>
</evidence>
<evidence type="ECO:0000256" key="8">
    <source>
        <dbReference type="SAM" id="Coils"/>
    </source>
</evidence>
<feature type="compositionally biased region" description="Basic and acidic residues" evidence="9">
    <location>
        <begin position="298"/>
        <end position="322"/>
    </location>
</feature>
<evidence type="ECO:0000256" key="3">
    <source>
        <dbReference type="ARBA" id="ARBA00022454"/>
    </source>
</evidence>
<evidence type="ECO:0000259" key="10">
    <source>
        <dbReference type="PROSITE" id="PS50280"/>
    </source>
</evidence>
<keyword evidence="8" id="KW-0175">Coiled coil</keyword>
<dbReference type="PROSITE" id="PS51215">
    <property type="entry name" value="AWS"/>
    <property type="match status" value="1"/>
</dbReference>
<evidence type="ECO:0000256" key="6">
    <source>
        <dbReference type="ARBA" id="ARBA00022691"/>
    </source>
</evidence>
<dbReference type="Pfam" id="PF00856">
    <property type="entry name" value="SET"/>
    <property type="match status" value="1"/>
</dbReference>
<feature type="compositionally biased region" description="Low complexity" evidence="9">
    <location>
        <begin position="665"/>
        <end position="674"/>
    </location>
</feature>
<comment type="caution">
    <text evidence="13">The sequence shown here is derived from an EMBL/GenBank/DDBJ whole genome shotgun (WGS) entry which is preliminary data.</text>
</comment>
<evidence type="ECO:0000259" key="11">
    <source>
        <dbReference type="PROSITE" id="PS50868"/>
    </source>
</evidence>
<organism evidence="13 14">
    <name type="scientific">Staphylotrichum longicolle</name>
    <dbReference type="NCBI Taxonomy" id="669026"/>
    <lineage>
        <taxon>Eukaryota</taxon>
        <taxon>Fungi</taxon>
        <taxon>Dikarya</taxon>
        <taxon>Ascomycota</taxon>
        <taxon>Pezizomycotina</taxon>
        <taxon>Sordariomycetes</taxon>
        <taxon>Sordariomycetidae</taxon>
        <taxon>Sordariales</taxon>
        <taxon>Chaetomiaceae</taxon>
        <taxon>Staphylotrichum</taxon>
    </lineage>
</organism>
<evidence type="ECO:0000259" key="12">
    <source>
        <dbReference type="PROSITE" id="PS51215"/>
    </source>
</evidence>
<evidence type="ECO:0000256" key="9">
    <source>
        <dbReference type="SAM" id="MobiDB-lite"/>
    </source>
</evidence>
<dbReference type="FunFam" id="2.170.270.10:FF:000037">
    <property type="entry name" value="Histone-lysine N-methyltransferase"/>
    <property type="match status" value="1"/>
</dbReference>
<dbReference type="PANTHER" id="PTHR22884">
    <property type="entry name" value="SET DOMAIN PROTEINS"/>
    <property type="match status" value="1"/>
</dbReference>
<feature type="region of interest" description="Disordered" evidence="9">
    <location>
        <begin position="287"/>
        <end position="335"/>
    </location>
</feature>
<dbReference type="EMBL" id="JAHCVI010000001">
    <property type="protein sequence ID" value="KAG7291531.1"/>
    <property type="molecule type" value="Genomic_DNA"/>
</dbReference>
<dbReference type="SMART" id="SM00508">
    <property type="entry name" value="PostSET"/>
    <property type="match status" value="1"/>
</dbReference>
<dbReference type="InterPro" id="IPR050777">
    <property type="entry name" value="SET2_Histone-Lys_MeTrsfase"/>
</dbReference>
<feature type="domain" description="AWS" evidence="12">
    <location>
        <begin position="441"/>
        <end position="488"/>
    </location>
</feature>
<dbReference type="InterPro" id="IPR003616">
    <property type="entry name" value="Post-SET_dom"/>
</dbReference>
<evidence type="ECO:0008006" key="15">
    <source>
        <dbReference type="Google" id="ProtNLM"/>
    </source>
</evidence>
<feature type="coiled-coil region" evidence="8">
    <location>
        <begin position="243"/>
        <end position="270"/>
    </location>
</feature>
<gene>
    <name evidence="13" type="ORF">NEMBOFW57_001550</name>
</gene>
<dbReference type="Gene3D" id="2.170.270.10">
    <property type="entry name" value="SET domain"/>
    <property type="match status" value="1"/>
</dbReference>
<dbReference type="Proteomes" id="UP001197093">
    <property type="component" value="Unassembled WGS sequence"/>
</dbReference>
<evidence type="ECO:0000256" key="5">
    <source>
        <dbReference type="ARBA" id="ARBA00022679"/>
    </source>
</evidence>
<dbReference type="SMART" id="SM00317">
    <property type="entry name" value="SET"/>
    <property type="match status" value="1"/>
</dbReference>
<sequence length="937" mass="100880">MAELDSLLCTSSFSSSTPTDMSLSNSASLSSTPPTTVSPDSMSLASELDLPKPESITASSIEAVVALPGAQETEPQQPEPQQSESGQQSPLGADAIVVAEPLPLAETPSTARPRRARSSLPVYNIARLAGTDVHGRRRSKGDTVLEKRRRTISDGKLVKGTDSELDVSIDALPNASQAVHEEVDASKANRSVSILHTPRNARISKKSLASPASAHLTRRATRLSGASTENLTTKLSALSKRSKKAVEKGLKGLSRELRRLQDTNEFAHIDTRPVRYTVWSNGKYIDVDPSQPTPAPEPPRKKVKVDETTKTVEAKPAVEKQESTAPAAKKPHGKKKWLEKGLYAGQEAPLDIFKGLTSQEKKKLASIPELMPSGKPNKTLPQPMYNGLRVLINGRDFKLPFDVCNPLPPGQPKPTAYRTMTRNRFVGNAAAYWKKTPHFEDFASKCVCRPEDGCGEDCQNRIMLYECDETNCNLGKTYCTNRAFQDLQARTKKGGRYRVGVEVVKTSDRGYGVRSNRCFEPNQIIMEYTGEIITDEECERRMNEEYKDNECYYLMSFDQNMIIDATTGSIARFVNHSCSPNCRMIKWIVSGQPRMALFAGDRPIMTGEELTYDYNFDPFSAKNVQKCLCGSPNCRGVLGPKPKEVKPPKIPKEDDKKKKKKKGPKSAVKASVQAKVKGSAAKAAAKVSVKTSTKTATKRKLKDAFEFDGNDDDDAKTVKKRKIKAATGPKRTLSSASLKVAKGAAKGAAKGVTTIKRSVASVSVAAKKKKTALAASSKVTKAKATIKKTTATVRKTAVAKKPLGSGKKTTATAKATVTSKKLTQTKIVFPSRSPSLTIVAAGVTTTTTTTTAASSAQVSTPVSSAKSLPKLTLSGGGKTSSRKVTPSRKVLESGGLIPGSPVSAKQKSAKVKANTGPEGTPEGAKRTPKIKLVSGAK</sequence>
<comment type="subcellular location">
    <subcellularLocation>
        <location evidence="2">Chromosome</location>
    </subcellularLocation>
    <subcellularLocation>
        <location evidence="1">Nucleus</location>
    </subcellularLocation>
</comment>
<feature type="domain" description="SET" evidence="10">
    <location>
        <begin position="499"/>
        <end position="615"/>
    </location>
</feature>
<feature type="compositionally biased region" description="Low complexity" evidence="9">
    <location>
        <begin position="71"/>
        <end position="90"/>
    </location>
</feature>
<dbReference type="Pfam" id="PF17907">
    <property type="entry name" value="AWS"/>
    <property type="match status" value="1"/>
</dbReference>